<dbReference type="EMBL" id="JAUYZG010000013">
    <property type="protein sequence ID" value="KAK2890632.1"/>
    <property type="molecule type" value="Genomic_DNA"/>
</dbReference>
<dbReference type="FunFam" id="3.50.30.30:FF:000003">
    <property type="entry name" value="E3 ubiquitin-protein ligase RNF128"/>
    <property type="match status" value="1"/>
</dbReference>
<protein>
    <recommendedName>
        <fullName evidence="11">RING-type domain-containing protein</fullName>
    </recommendedName>
</protein>
<dbReference type="CDD" id="cd02122">
    <property type="entry name" value="PA_GRAIL_like"/>
    <property type="match status" value="1"/>
</dbReference>
<evidence type="ECO:0000256" key="7">
    <source>
        <dbReference type="ARBA" id="ARBA00023136"/>
    </source>
</evidence>
<dbReference type="GO" id="GO:0008270">
    <property type="term" value="F:zinc ion binding"/>
    <property type="evidence" value="ECO:0007669"/>
    <property type="project" value="UniProtKB-KW"/>
</dbReference>
<dbReference type="PROSITE" id="PS50089">
    <property type="entry name" value="ZF_RING_2"/>
    <property type="match status" value="1"/>
</dbReference>
<feature type="region of interest" description="Disordered" evidence="9">
    <location>
        <begin position="343"/>
        <end position="392"/>
    </location>
</feature>
<feature type="transmembrane region" description="Helical" evidence="10">
    <location>
        <begin position="20"/>
        <end position="40"/>
    </location>
</feature>
<keyword evidence="3" id="KW-0479">Metal-binding</keyword>
<dbReference type="GO" id="GO:0016020">
    <property type="term" value="C:membrane"/>
    <property type="evidence" value="ECO:0007669"/>
    <property type="project" value="UniProtKB-SubCell"/>
</dbReference>
<dbReference type="FunFam" id="3.30.40.10:FF:000009">
    <property type="entry name" value="E3 ubiquitin-protein ligase RNF130"/>
    <property type="match status" value="1"/>
</dbReference>
<feature type="transmembrane region" description="Helical" evidence="10">
    <location>
        <begin position="190"/>
        <end position="214"/>
    </location>
</feature>
<dbReference type="InterPro" id="IPR046450">
    <property type="entry name" value="PA_dom_sf"/>
</dbReference>
<evidence type="ECO:0000256" key="10">
    <source>
        <dbReference type="SAM" id="Phobius"/>
    </source>
</evidence>
<dbReference type="Gene3D" id="3.50.30.30">
    <property type="match status" value="1"/>
</dbReference>
<dbReference type="InterPro" id="IPR003137">
    <property type="entry name" value="PA_domain"/>
</dbReference>
<evidence type="ECO:0000313" key="13">
    <source>
        <dbReference type="Proteomes" id="UP001187343"/>
    </source>
</evidence>
<keyword evidence="5" id="KW-0862">Zinc</keyword>
<dbReference type="Pfam" id="PF13639">
    <property type="entry name" value="zf-RING_2"/>
    <property type="match status" value="1"/>
</dbReference>
<dbReference type="InterPro" id="IPR051073">
    <property type="entry name" value="ZNRF3_Arkadia_E3_ligases"/>
</dbReference>
<keyword evidence="13" id="KW-1185">Reference proteome</keyword>
<gene>
    <name evidence="12" type="ORF">Q8A67_013275</name>
</gene>
<evidence type="ECO:0000256" key="2">
    <source>
        <dbReference type="ARBA" id="ARBA00022692"/>
    </source>
</evidence>
<keyword evidence="6 10" id="KW-1133">Transmembrane helix</keyword>
<reference evidence="12" key="1">
    <citation type="submission" date="2023-08" db="EMBL/GenBank/DDBJ databases">
        <title>Chromosome-level Genome Assembly of mud carp (Cirrhinus molitorella).</title>
        <authorList>
            <person name="Liu H."/>
        </authorList>
    </citation>
    <scope>NUCLEOTIDE SEQUENCE</scope>
    <source>
        <strain evidence="12">Prfri</strain>
        <tissue evidence="12">Muscle</tissue>
    </source>
</reference>
<comment type="subcellular location">
    <subcellularLocation>
        <location evidence="1">Membrane</location>
    </subcellularLocation>
</comment>
<evidence type="ECO:0000256" key="1">
    <source>
        <dbReference type="ARBA" id="ARBA00004370"/>
    </source>
</evidence>
<feature type="domain" description="RING-type" evidence="11">
    <location>
        <begin position="260"/>
        <end position="301"/>
    </location>
</feature>
<evidence type="ECO:0000259" key="11">
    <source>
        <dbReference type="PROSITE" id="PS50089"/>
    </source>
</evidence>
<dbReference type="AlphaFoldDB" id="A0AA88PSZ1"/>
<dbReference type="InterPro" id="IPR001841">
    <property type="entry name" value="Znf_RING"/>
</dbReference>
<dbReference type="Gene3D" id="3.30.40.10">
    <property type="entry name" value="Zinc/RING finger domain, C3HC4 (zinc finger)"/>
    <property type="match status" value="1"/>
</dbReference>
<dbReference type="InterPro" id="IPR013083">
    <property type="entry name" value="Znf_RING/FYVE/PHD"/>
</dbReference>
<dbReference type="Pfam" id="PF02225">
    <property type="entry name" value="PA"/>
    <property type="match status" value="1"/>
</dbReference>
<keyword evidence="4 8" id="KW-0863">Zinc-finger</keyword>
<keyword evidence="7 10" id="KW-0472">Membrane</keyword>
<evidence type="ECO:0000256" key="5">
    <source>
        <dbReference type="ARBA" id="ARBA00022833"/>
    </source>
</evidence>
<comment type="caution">
    <text evidence="12">The sequence shown here is derived from an EMBL/GenBank/DDBJ whole genome shotgun (WGS) entry which is preliminary data.</text>
</comment>
<evidence type="ECO:0000256" key="9">
    <source>
        <dbReference type="SAM" id="MobiDB-lite"/>
    </source>
</evidence>
<evidence type="ECO:0000256" key="3">
    <source>
        <dbReference type="ARBA" id="ARBA00022723"/>
    </source>
</evidence>
<evidence type="ECO:0000256" key="4">
    <source>
        <dbReference type="ARBA" id="ARBA00022771"/>
    </source>
</evidence>
<evidence type="ECO:0000256" key="6">
    <source>
        <dbReference type="ARBA" id="ARBA00022989"/>
    </source>
</evidence>
<organism evidence="12 13">
    <name type="scientific">Cirrhinus molitorella</name>
    <name type="common">mud carp</name>
    <dbReference type="NCBI Taxonomy" id="172907"/>
    <lineage>
        <taxon>Eukaryota</taxon>
        <taxon>Metazoa</taxon>
        <taxon>Chordata</taxon>
        <taxon>Craniata</taxon>
        <taxon>Vertebrata</taxon>
        <taxon>Euteleostomi</taxon>
        <taxon>Actinopterygii</taxon>
        <taxon>Neopterygii</taxon>
        <taxon>Teleostei</taxon>
        <taxon>Ostariophysi</taxon>
        <taxon>Cypriniformes</taxon>
        <taxon>Cyprinidae</taxon>
        <taxon>Labeoninae</taxon>
        <taxon>Labeonini</taxon>
        <taxon>Cirrhinus</taxon>
    </lineage>
</organism>
<dbReference type="PANTHER" id="PTHR16200">
    <property type="entry name" value="RING ZINC FINGER"/>
    <property type="match status" value="1"/>
</dbReference>
<keyword evidence="2 10" id="KW-0812">Transmembrane</keyword>
<sequence>MKANLKLRAIHGHGRSCIWLSVLVFQYCFQLSASLIYWTAYVEVEYSDRVSNETESSRCECGVFGIHSPLELVSGQIVLPNWDPLACSGNTTFTAKDEPWIALIKKGTCTYAQKIRAAQQEGASAVIIYNQDGTGNATVLMNNTGAEGIVAIMIGNILGTEMANRVKNGSDVTVSISAANAYGLWYSSSWAYALAFTFIGITSMTMVYVAFLLIKRIRRNRQLLAQQREMKRENEKAIAKLPVRTLRTGDPEVESEEVSCVVCTDSFKLNERVTVLPCRHLYHKKCIEPWLLEHPTCPMCKFHILKGKIEEESNEPPSSSSSSPPPSGGNFCLAVIRIDQRNTSNSQTTDTAFGRPSDHDYHEPAIQTEHIYENPAFEKPEMMEHQDNKSRD</sequence>
<evidence type="ECO:0000313" key="12">
    <source>
        <dbReference type="EMBL" id="KAK2890632.1"/>
    </source>
</evidence>
<dbReference type="SUPFAM" id="SSF52025">
    <property type="entry name" value="PA domain"/>
    <property type="match status" value="1"/>
</dbReference>
<accession>A0AA88PSZ1</accession>
<dbReference type="SMART" id="SM00184">
    <property type="entry name" value="RING"/>
    <property type="match status" value="1"/>
</dbReference>
<feature type="compositionally biased region" description="Basic and acidic residues" evidence="9">
    <location>
        <begin position="370"/>
        <end position="392"/>
    </location>
</feature>
<dbReference type="SUPFAM" id="SSF57850">
    <property type="entry name" value="RING/U-box"/>
    <property type="match status" value="1"/>
</dbReference>
<proteinExistence type="predicted"/>
<dbReference type="Proteomes" id="UP001187343">
    <property type="component" value="Unassembled WGS sequence"/>
</dbReference>
<evidence type="ECO:0000256" key="8">
    <source>
        <dbReference type="PROSITE-ProRule" id="PRU00175"/>
    </source>
</evidence>
<name>A0AA88PSZ1_9TELE</name>